<evidence type="ECO:0000313" key="12">
    <source>
        <dbReference type="EMBL" id="TRW46857.1"/>
    </source>
</evidence>
<dbReference type="UniPathway" id="UPA00253">
    <property type="reaction ID" value="UER00334"/>
</dbReference>
<keyword evidence="5 7" id="KW-0067">ATP-binding</keyword>
<dbReference type="InterPro" id="IPR003694">
    <property type="entry name" value="NAD_synthase"/>
</dbReference>
<evidence type="ECO:0000256" key="9">
    <source>
        <dbReference type="RuleBase" id="RU003811"/>
    </source>
</evidence>
<dbReference type="Gene3D" id="3.60.110.10">
    <property type="entry name" value="Carbon-nitrogen hydrolase"/>
    <property type="match status" value="1"/>
</dbReference>
<evidence type="ECO:0000256" key="4">
    <source>
        <dbReference type="ARBA" id="ARBA00022741"/>
    </source>
</evidence>
<keyword evidence="6 7" id="KW-0520">NAD</keyword>
<feature type="binding site" evidence="7">
    <location>
        <position position="373"/>
    </location>
    <ligand>
        <name>deamido-NAD(+)</name>
        <dbReference type="ChEBI" id="CHEBI:58437"/>
        <note>ligand shared between two neighboring subunits</note>
    </ligand>
</feature>
<dbReference type="EC" id="6.3.5.1" evidence="7 8"/>
<dbReference type="EMBL" id="VJXR01000006">
    <property type="protein sequence ID" value="TRW46857.1"/>
    <property type="molecule type" value="Genomic_DNA"/>
</dbReference>
<dbReference type="GO" id="GO:0003952">
    <property type="term" value="F:NAD+ synthase (glutamine-hydrolyzing) activity"/>
    <property type="evidence" value="ECO:0007669"/>
    <property type="project" value="UniProtKB-UniRule"/>
</dbReference>
<dbReference type="Proteomes" id="UP000318693">
    <property type="component" value="Unassembled WGS sequence"/>
</dbReference>
<dbReference type="GO" id="GO:0008795">
    <property type="term" value="F:NAD+ synthase activity"/>
    <property type="evidence" value="ECO:0007669"/>
    <property type="project" value="UniProtKB-UniRule"/>
</dbReference>
<comment type="similarity">
    <text evidence="9">Belongs to the NAD synthetase family.</text>
</comment>
<dbReference type="PROSITE" id="PS50263">
    <property type="entry name" value="CN_HYDROLASE"/>
    <property type="match status" value="1"/>
</dbReference>
<feature type="active site" description="Nucleophile; for glutaminase activity" evidence="7">
    <location>
        <position position="153"/>
    </location>
</feature>
<accession>A0A552WVR9</accession>
<feature type="region of interest" description="Disordered" evidence="10">
    <location>
        <begin position="443"/>
        <end position="470"/>
    </location>
</feature>
<feature type="binding site" evidence="7">
    <location>
        <position position="402"/>
    </location>
    <ligand>
        <name>deamido-NAD(+)</name>
        <dbReference type="ChEBI" id="CHEBI:58437"/>
        <note>ligand shared between two neighboring subunits</note>
    </ligand>
</feature>
<sequence length="572" mass="59882">MSALRIALAQVNPAVGDLEANAAAVHAAAARAAEAGAAVVLLPEMVLTGYPVEDLALRGSFQRAAAARLTQLAAELAADELGDLHVVVGTLGTATDGRPTNTAAVLHDGAVGPVYTKHHLPNYGVFDEYRIFAPGTGPVVLEVGGHRLGLAICEDIWVDGGPVAELAGAGLDALLVLNGSPYEYGKGAVRRRLARERATRLRCPVAYVNLVGGQDDLVFDGHSFVVDAAGDLVAAARGFEEDQLLVELPGGGGAPVTPPGYALPRERDDIEQMYAAVVLGLRDYVRKNGFTKVVLGLSGGIDSALVAAVAADAIGGANVVGVSMPSRYSSDHSRGDAADLAARIGLDYRVQPIAPMVDAFEDALHLTGVPAENLQARMRGVILMAVSNAEGPLVLATGNKSELAVGYSTIYGDAVGGFAPIKDVLKTRVWALARWRNEAADAAGETPPIPWSSIEKPPSAELRPGQQDSDSLPEYELLDDVLEGYVDRSLGRGELLASGFDADTVELVLSLVDRAEWKRRQYPLGPKVTAMAFGRDRRLPVTTRWREQAAAVAVGSDPSTADGVQPRPAGAP</sequence>
<comment type="caution">
    <text evidence="12">The sequence shown here is derived from an EMBL/GenBank/DDBJ whole genome shotgun (WGS) entry which is preliminary data.</text>
</comment>
<evidence type="ECO:0000256" key="10">
    <source>
        <dbReference type="SAM" id="MobiDB-lite"/>
    </source>
</evidence>
<dbReference type="Gene3D" id="3.40.50.620">
    <property type="entry name" value="HUPs"/>
    <property type="match status" value="1"/>
</dbReference>
<dbReference type="GO" id="GO:0005524">
    <property type="term" value="F:ATP binding"/>
    <property type="evidence" value="ECO:0007669"/>
    <property type="project" value="UniProtKB-UniRule"/>
</dbReference>
<dbReference type="Pfam" id="PF02540">
    <property type="entry name" value="NAD_synthase"/>
    <property type="match status" value="1"/>
</dbReference>
<organism evidence="12 13">
    <name type="scientific">Georgenia yuyongxinii</name>
    <dbReference type="NCBI Taxonomy" id="2589797"/>
    <lineage>
        <taxon>Bacteria</taxon>
        <taxon>Bacillati</taxon>
        <taxon>Actinomycetota</taxon>
        <taxon>Actinomycetes</taxon>
        <taxon>Micrococcales</taxon>
        <taxon>Bogoriellaceae</taxon>
        <taxon>Georgenia</taxon>
    </lineage>
</organism>
<evidence type="ECO:0000256" key="7">
    <source>
        <dbReference type="HAMAP-Rule" id="MF_02090"/>
    </source>
</evidence>
<dbReference type="InterPro" id="IPR014445">
    <property type="entry name" value="Gln-dep_NAD_synthase"/>
</dbReference>
<keyword evidence="3 7" id="KW-0436">Ligase</keyword>
<feature type="binding site" evidence="7">
    <location>
        <begin position="296"/>
        <end position="303"/>
    </location>
    <ligand>
        <name>ATP</name>
        <dbReference type="ChEBI" id="CHEBI:30616"/>
    </ligand>
</feature>
<evidence type="ECO:0000256" key="1">
    <source>
        <dbReference type="ARBA" id="ARBA00005188"/>
    </source>
</evidence>
<comment type="catalytic activity">
    <reaction evidence="7 8">
        <text>deamido-NAD(+) + L-glutamine + ATP + H2O = L-glutamate + AMP + diphosphate + NAD(+) + H(+)</text>
        <dbReference type="Rhea" id="RHEA:24384"/>
        <dbReference type="ChEBI" id="CHEBI:15377"/>
        <dbReference type="ChEBI" id="CHEBI:15378"/>
        <dbReference type="ChEBI" id="CHEBI:29985"/>
        <dbReference type="ChEBI" id="CHEBI:30616"/>
        <dbReference type="ChEBI" id="CHEBI:33019"/>
        <dbReference type="ChEBI" id="CHEBI:57540"/>
        <dbReference type="ChEBI" id="CHEBI:58359"/>
        <dbReference type="ChEBI" id="CHEBI:58437"/>
        <dbReference type="ChEBI" id="CHEBI:456215"/>
        <dbReference type="EC" id="6.3.5.1"/>
    </reaction>
</comment>
<feature type="binding site" evidence="7">
    <location>
        <position position="397"/>
    </location>
    <ligand>
        <name>ATP</name>
        <dbReference type="ChEBI" id="CHEBI:30616"/>
    </ligand>
</feature>
<evidence type="ECO:0000256" key="3">
    <source>
        <dbReference type="ARBA" id="ARBA00022598"/>
    </source>
</evidence>
<feature type="active site" description="Proton acceptor; for glutaminase activity" evidence="7">
    <location>
        <position position="44"/>
    </location>
</feature>
<keyword evidence="13" id="KW-1185">Reference proteome</keyword>
<gene>
    <name evidence="7" type="primary">nadE</name>
    <name evidence="12" type="ORF">FJ693_03865</name>
</gene>
<proteinExistence type="inferred from homology"/>
<evidence type="ECO:0000259" key="11">
    <source>
        <dbReference type="PROSITE" id="PS50263"/>
    </source>
</evidence>
<dbReference type="FunFam" id="3.40.50.620:FF:000106">
    <property type="entry name" value="Glutamine-dependent NAD(+) synthetase"/>
    <property type="match status" value="1"/>
</dbReference>
<feature type="binding site" evidence="7">
    <location>
        <position position="518"/>
    </location>
    <ligand>
        <name>deamido-NAD(+)</name>
        <dbReference type="ChEBI" id="CHEBI:58437"/>
        <note>ligand shared between two neighboring subunits</note>
    </ligand>
</feature>
<dbReference type="NCBIfam" id="TIGR00552">
    <property type="entry name" value="nadE"/>
    <property type="match status" value="1"/>
</dbReference>
<evidence type="ECO:0000256" key="8">
    <source>
        <dbReference type="PIRNR" id="PIRNR006630"/>
    </source>
</evidence>
<dbReference type="CDD" id="cd00553">
    <property type="entry name" value="NAD_synthase"/>
    <property type="match status" value="1"/>
</dbReference>
<feature type="domain" description="CN hydrolase" evidence="11">
    <location>
        <begin position="4"/>
        <end position="250"/>
    </location>
</feature>
<dbReference type="GO" id="GO:0005737">
    <property type="term" value="C:cytoplasm"/>
    <property type="evidence" value="ECO:0007669"/>
    <property type="project" value="InterPro"/>
</dbReference>
<evidence type="ECO:0000256" key="2">
    <source>
        <dbReference type="ARBA" id="ARBA00007145"/>
    </source>
</evidence>
<dbReference type="InterPro" id="IPR014729">
    <property type="entry name" value="Rossmann-like_a/b/a_fold"/>
</dbReference>
<comment type="similarity">
    <text evidence="2 7 8">In the C-terminal section; belongs to the NAD synthetase family.</text>
</comment>
<dbReference type="AlphaFoldDB" id="A0A552WVR9"/>
<feature type="binding site" evidence="7">
    <location>
        <position position="186"/>
    </location>
    <ligand>
        <name>L-glutamine</name>
        <dbReference type="ChEBI" id="CHEBI:58359"/>
    </ligand>
</feature>
<dbReference type="Pfam" id="PF00795">
    <property type="entry name" value="CN_hydrolase"/>
    <property type="match status" value="1"/>
</dbReference>
<dbReference type="SUPFAM" id="SSF56317">
    <property type="entry name" value="Carbon-nitrogen hydrolase"/>
    <property type="match status" value="1"/>
</dbReference>
<name>A0A552WVR9_9MICO</name>
<dbReference type="InterPro" id="IPR022310">
    <property type="entry name" value="NAD/GMP_synthase"/>
</dbReference>
<comment type="pathway">
    <text evidence="1 7 8">Cofactor biosynthesis; NAD(+) biosynthesis; NAD(+) from deamido-NAD(+) (L-Gln route): step 1/1.</text>
</comment>
<dbReference type="GO" id="GO:0004359">
    <property type="term" value="F:glutaminase activity"/>
    <property type="evidence" value="ECO:0007669"/>
    <property type="project" value="InterPro"/>
</dbReference>
<protein>
    <recommendedName>
        <fullName evidence="7 8">Glutamine-dependent NAD(+) synthetase</fullName>
        <ecNumber evidence="7 8">6.3.5.1</ecNumber>
    </recommendedName>
    <alternativeName>
        <fullName evidence="7 8">NAD(+) synthase [glutamine-hydrolyzing]</fullName>
    </alternativeName>
</protein>
<feature type="active site" description="For glutaminase activity" evidence="7">
    <location>
        <position position="117"/>
    </location>
</feature>
<keyword evidence="4 7" id="KW-0547">Nucleotide-binding</keyword>
<dbReference type="InterPro" id="IPR036526">
    <property type="entry name" value="C-N_Hydrolase_sf"/>
</dbReference>
<evidence type="ECO:0000256" key="6">
    <source>
        <dbReference type="ARBA" id="ARBA00023027"/>
    </source>
</evidence>
<reference evidence="12 13" key="1">
    <citation type="submission" date="2019-07" db="EMBL/GenBank/DDBJ databases">
        <title>Georgenia wutianyii sp. nov. and Georgenia *** sp. nov. isolated from plateau pika (Ochotona curzoniae) in the Qinghai-Tibet plateau of China.</title>
        <authorList>
            <person name="Tian Z."/>
        </authorList>
    </citation>
    <scope>NUCLEOTIDE SEQUENCE [LARGE SCALE GENOMIC DNA]</scope>
    <source>
        <strain evidence="12 13">Z446</strain>
    </source>
</reference>
<dbReference type="HAMAP" id="MF_02090">
    <property type="entry name" value="NadE_glutamine_dep"/>
    <property type="match status" value="1"/>
</dbReference>
<dbReference type="PANTHER" id="PTHR23090:SF9">
    <property type="entry name" value="GLUTAMINE-DEPENDENT NAD(+) SYNTHETASE"/>
    <property type="match status" value="1"/>
</dbReference>
<dbReference type="CDD" id="cd07570">
    <property type="entry name" value="GAT_Gln-NAD-synth"/>
    <property type="match status" value="1"/>
</dbReference>
<dbReference type="InterPro" id="IPR003010">
    <property type="entry name" value="C-N_Hydrolase"/>
</dbReference>
<feature type="binding site" evidence="7">
    <location>
        <position position="180"/>
    </location>
    <ligand>
        <name>L-glutamine</name>
        <dbReference type="ChEBI" id="CHEBI:58359"/>
    </ligand>
</feature>
<dbReference type="SUPFAM" id="SSF52402">
    <property type="entry name" value="Adenine nucleotide alpha hydrolases-like"/>
    <property type="match status" value="1"/>
</dbReference>
<evidence type="ECO:0000256" key="5">
    <source>
        <dbReference type="ARBA" id="ARBA00022840"/>
    </source>
</evidence>
<dbReference type="RefSeq" id="WP_143417212.1">
    <property type="nucleotide sequence ID" value="NZ_VJXR01000006.1"/>
</dbReference>
<feature type="region of interest" description="Disordered" evidence="10">
    <location>
        <begin position="550"/>
        <end position="572"/>
    </location>
</feature>
<dbReference type="GO" id="GO:0009435">
    <property type="term" value="P:NAD+ biosynthetic process"/>
    <property type="evidence" value="ECO:0007669"/>
    <property type="project" value="UniProtKB-UniRule"/>
</dbReference>
<evidence type="ECO:0000313" key="13">
    <source>
        <dbReference type="Proteomes" id="UP000318693"/>
    </source>
</evidence>
<comment type="function">
    <text evidence="7">Catalyzes the ATP-dependent amidation of deamido-NAD to form NAD. Uses L-glutamine as a nitrogen source.</text>
</comment>
<dbReference type="PIRSF" id="PIRSF006630">
    <property type="entry name" value="NADS_GAT"/>
    <property type="match status" value="1"/>
</dbReference>
<dbReference type="NCBIfam" id="NF010588">
    <property type="entry name" value="PRK13981.1"/>
    <property type="match status" value="1"/>
</dbReference>
<comment type="caution">
    <text evidence="7">Lacks conserved residue(s) required for the propagation of feature annotation.</text>
</comment>
<dbReference type="PANTHER" id="PTHR23090">
    <property type="entry name" value="NH 3 /GLUTAMINE-DEPENDENT NAD + SYNTHETASE"/>
    <property type="match status" value="1"/>
</dbReference>
<feature type="binding site" evidence="7">
    <location>
        <position position="123"/>
    </location>
    <ligand>
        <name>L-glutamine</name>
        <dbReference type="ChEBI" id="CHEBI:58359"/>
    </ligand>
</feature>